<feature type="repeat" description="WD" evidence="11">
    <location>
        <begin position="371"/>
        <end position="401"/>
    </location>
</feature>
<dbReference type="GO" id="GO:0033588">
    <property type="term" value="C:elongator holoenzyme complex"/>
    <property type="evidence" value="ECO:0007669"/>
    <property type="project" value="InterPro"/>
</dbReference>
<dbReference type="InterPro" id="IPR037289">
    <property type="entry name" value="Elp2"/>
</dbReference>
<dbReference type="GO" id="GO:0005737">
    <property type="term" value="C:cytoplasm"/>
    <property type="evidence" value="ECO:0007669"/>
    <property type="project" value="UniProtKB-SubCell"/>
</dbReference>
<dbReference type="OrthoDB" id="27911at2759"/>
<dbReference type="InterPro" id="IPR001680">
    <property type="entry name" value="WD40_rpt"/>
</dbReference>
<dbReference type="Pfam" id="PF00400">
    <property type="entry name" value="WD40"/>
    <property type="match status" value="6"/>
</dbReference>
<keyword evidence="14" id="KW-1185">Reference proteome</keyword>
<keyword evidence="6" id="KW-0963">Cytoplasm</keyword>
<organism evidence="13 14">
    <name type="scientific">Hydnum rufescens UP504</name>
    <dbReference type="NCBI Taxonomy" id="1448309"/>
    <lineage>
        <taxon>Eukaryota</taxon>
        <taxon>Fungi</taxon>
        <taxon>Dikarya</taxon>
        <taxon>Basidiomycota</taxon>
        <taxon>Agaricomycotina</taxon>
        <taxon>Agaricomycetes</taxon>
        <taxon>Cantharellales</taxon>
        <taxon>Hydnaceae</taxon>
        <taxon>Hydnum</taxon>
    </lineage>
</organism>
<dbReference type="PROSITE" id="PS50294">
    <property type="entry name" value="WD_REPEATS_REGION"/>
    <property type="match status" value="3"/>
</dbReference>
<dbReference type="SUPFAM" id="SSF50978">
    <property type="entry name" value="WD40 repeat-like"/>
    <property type="match status" value="3"/>
</dbReference>
<evidence type="ECO:0000256" key="10">
    <source>
        <dbReference type="ARBA" id="ARBA00023242"/>
    </source>
</evidence>
<evidence type="ECO:0000313" key="13">
    <source>
        <dbReference type="EMBL" id="KAF9507357.1"/>
    </source>
</evidence>
<keyword evidence="7 11" id="KW-0853">WD repeat</keyword>
<dbReference type="InterPro" id="IPR015943">
    <property type="entry name" value="WD40/YVTN_repeat-like_dom_sf"/>
</dbReference>
<dbReference type="PROSITE" id="PS50082">
    <property type="entry name" value="WD_REPEATS_2"/>
    <property type="match status" value="5"/>
</dbReference>
<feature type="repeat" description="WD" evidence="11">
    <location>
        <begin position="94"/>
        <end position="123"/>
    </location>
</feature>
<comment type="caution">
    <text evidence="13">The sequence shown here is derived from an EMBL/GenBank/DDBJ whole genome shotgun (WGS) entry which is preliminary data.</text>
</comment>
<comment type="pathway">
    <text evidence="3">tRNA modification; 5-methoxycarbonylmethyl-2-thiouridine-tRNA biosynthesis.</text>
</comment>
<protein>
    <recommendedName>
        <fullName evidence="5">Elongator complex protein 2</fullName>
    </recommendedName>
</protein>
<evidence type="ECO:0000256" key="12">
    <source>
        <dbReference type="SAM" id="MobiDB-lite"/>
    </source>
</evidence>
<evidence type="ECO:0000256" key="4">
    <source>
        <dbReference type="ARBA" id="ARBA00005881"/>
    </source>
</evidence>
<feature type="repeat" description="WD" evidence="11">
    <location>
        <begin position="625"/>
        <end position="657"/>
    </location>
</feature>
<sequence>MRQETIYISAAANRHPHAASISSASSLVVFGTRNLLALWNIDDDRGIYQTLPGHSAEVTCVDWIEPDHSFASGDQSGSLRVWKKSHHWTHSTQIQAHSSGISALAAFENLIVTGSSDASLKVWFRSTEDEHLILLQSIDMKGRFPLDVKISRLPNSSSAFSACSCHFISSLSLEGHEDWVRSLSFSLLPSPLGDVPLLTLASGSQDGYIRLWVIAHSMASSTSFADDLGGDELIDSFEKKLGNLEDAEEGGKTISNRAHVFSVFDGKDKSVRQYTLTFDALLIGHEPASTDSSLILWSPTSLSTTSSGSFSSLWTNRQRFGDVGGVKAGGFAGGLWAGGGMQVLGWGWNGSWRRWGATSDAELEWIEMGAVGGHQGPVRGVTWDSTGRFLLSTSLDQTTRIHGPWKHNLPEASSTSSIETWHEIARPQIHGYDLISAAFIGSYRFISVADEKVARVFEAPKGFLNTLKGINAEDPTVDTASRASGASLPPLGLSNKASAGDESTSLHEVPTRPPLEPELASLTLWPEVEKIFDHGYELISVASSHSGSLVATACKSTTAEHAAVRLHETTTWRAVGPPLAGHSLTVTRIAFSHDDRYILTVSRDRSWRLFERQGMTVRFAPVAHDKSHARIIWDAAWTHEDHMFATAARDKTVKIWQKNGTTWSVIHAIKLKEGATAVDFLPADSHQRRRLAVGLENGEVIVYASALKTPNSWQTEVHLDSSVANVDQIHRLAWRPKNSAEGVYELAVCSEDRSLRIIRLSVL</sequence>
<evidence type="ECO:0000256" key="2">
    <source>
        <dbReference type="ARBA" id="ARBA00004496"/>
    </source>
</evidence>
<evidence type="ECO:0000256" key="3">
    <source>
        <dbReference type="ARBA" id="ARBA00005043"/>
    </source>
</evidence>
<accession>A0A9P6AK89</accession>
<dbReference type="GO" id="GO:0005634">
    <property type="term" value="C:nucleus"/>
    <property type="evidence" value="ECO:0007669"/>
    <property type="project" value="UniProtKB-SubCell"/>
</dbReference>
<name>A0A9P6AK89_9AGAM</name>
<feature type="repeat" description="WD" evidence="11">
    <location>
        <begin position="51"/>
        <end position="83"/>
    </location>
</feature>
<dbReference type="PANTHER" id="PTHR44111">
    <property type="entry name" value="ELONGATOR COMPLEX PROTEIN 2"/>
    <property type="match status" value="1"/>
</dbReference>
<evidence type="ECO:0000313" key="14">
    <source>
        <dbReference type="Proteomes" id="UP000886523"/>
    </source>
</evidence>
<evidence type="ECO:0000256" key="5">
    <source>
        <dbReference type="ARBA" id="ARBA00020267"/>
    </source>
</evidence>
<feature type="repeat" description="WD" evidence="11">
    <location>
        <begin position="579"/>
        <end position="611"/>
    </location>
</feature>
<dbReference type="Gene3D" id="2.130.10.10">
    <property type="entry name" value="YVTN repeat-like/Quinoprotein amine dehydrogenase"/>
    <property type="match status" value="4"/>
</dbReference>
<evidence type="ECO:0000256" key="9">
    <source>
        <dbReference type="ARBA" id="ARBA00022737"/>
    </source>
</evidence>
<gene>
    <name evidence="13" type="ORF">BS47DRAFT_1373915</name>
</gene>
<evidence type="ECO:0000256" key="1">
    <source>
        <dbReference type="ARBA" id="ARBA00004123"/>
    </source>
</evidence>
<evidence type="ECO:0000256" key="7">
    <source>
        <dbReference type="ARBA" id="ARBA00022574"/>
    </source>
</evidence>
<dbReference type="InterPro" id="IPR036322">
    <property type="entry name" value="WD40_repeat_dom_sf"/>
</dbReference>
<dbReference type="SMART" id="SM00320">
    <property type="entry name" value="WD40"/>
    <property type="match status" value="10"/>
</dbReference>
<keyword evidence="8" id="KW-0819">tRNA processing</keyword>
<keyword evidence="10" id="KW-0539">Nucleus</keyword>
<feature type="region of interest" description="Disordered" evidence="12">
    <location>
        <begin position="478"/>
        <end position="513"/>
    </location>
</feature>
<dbReference type="EMBL" id="MU129083">
    <property type="protein sequence ID" value="KAF9507357.1"/>
    <property type="molecule type" value="Genomic_DNA"/>
</dbReference>
<evidence type="ECO:0000256" key="8">
    <source>
        <dbReference type="ARBA" id="ARBA00022694"/>
    </source>
</evidence>
<dbReference type="GO" id="GO:0002098">
    <property type="term" value="P:tRNA wobble uridine modification"/>
    <property type="evidence" value="ECO:0007669"/>
    <property type="project" value="InterPro"/>
</dbReference>
<dbReference type="Proteomes" id="UP000886523">
    <property type="component" value="Unassembled WGS sequence"/>
</dbReference>
<proteinExistence type="inferred from homology"/>
<dbReference type="PANTHER" id="PTHR44111:SF1">
    <property type="entry name" value="ELONGATOR COMPLEX PROTEIN 2"/>
    <property type="match status" value="1"/>
</dbReference>
<dbReference type="AlphaFoldDB" id="A0A9P6AK89"/>
<evidence type="ECO:0000256" key="6">
    <source>
        <dbReference type="ARBA" id="ARBA00022490"/>
    </source>
</evidence>
<evidence type="ECO:0000256" key="11">
    <source>
        <dbReference type="PROSITE-ProRule" id="PRU00221"/>
    </source>
</evidence>
<reference evidence="13" key="1">
    <citation type="journal article" date="2020" name="Nat. Commun.">
        <title>Large-scale genome sequencing of mycorrhizal fungi provides insights into the early evolution of symbiotic traits.</title>
        <authorList>
            <person name="Miyauchi S."/>
            <person name="Kiss E."/>
            <person name="Kuo A."/>
            <person name="Drula E."/>
            <person name="Kohler A."/>
            <person name="Sanchez-Garcia M."/>
            <person name="Morin E."/>
            <person name="Andreopoulos B."/>
            <person name="Barry K.W."/>
            <person name="Bonito G."/>
            <person name="Buee M."/>
            <person name="Carver A."/>
            <person name="Chen C."/>
            <person name="Cichocki N."/>
            <person name="Clum A."/>
            <person name="Culley D."/>
            <person name="Crous P.W."/>
            <person name="Fauchery L."/>
            <person name="Girlanda M."/>
            <person name="Hayes R.D."/>
            <person name="Keri Z."/>
            <person name="LaButti K."/>
            <person name="Lipzen A."/>
            <person name="Lombard V."/>
            <person name="Magnuson J."/>
            <person name="Maillard F."/>
            <person name="Murat C."/>
            <person name="Nolan M."/>
            <person name="Ohm R.A."/>
            <person name="Pangilinan J."/>
            <person name="Pereira M.F."/>
            <person name="Perotto S."/>
            <person name="Peter M."/>
            <person name="Pfister S."/>
            <person name="Riley R."/>
            <person name="Sitrit Y."/>
            <person name="Stielow J.B."/>
            <person name="Szollosi G."/>
            <person name="Zifcakova L."/>
            <person name="Stursova M."/>
            <person name="Spatafora J.W."/>
            <person name="Tedersoo L."/>
            <person name="Vaario L.M."/>
            <person name="Yamada A."/>
            <person name="Yan M."/>
            <person name="Wang P."/>
            <person name="Xu J."/>
            <person name="Bruns T."/>
            <person name="Baldrian P."/>
            <person name="Vilgalys R."/>
            <person name="Dunand C."/>
            <person name="Henrissat B."/>
            <person name="Grigoriev I.V."/>
            <person name="Hibbett D."/>
            <person name="Nagy L.G."/>
            <person name="Martin F.M."/>
        </authorList>
    </citation>
    <scope>NUCLEOTIDE SEQUENCE</scope>
    <source>
        <strain evidence="13">UP504</strain>
    </source>
</reference>
<comment type="similarity">
    <text evidence="4">Belongs to the WD repeat ELP2 family.</text>
</comment>
<keyword evidence="9" id="KW-0677">Repeat</keyword>
<comment type="subcellular location">
    <subcellularLocation>
        <location evidence="2">Cytoplasm</location>
    </subcellularLocation>
    <subcellularLocation>
        <location evidence="1">Nucleus</location>
    </subcellularLocation>
</comment>